<comment type="cofactor">
    <cofactor evidence="1">
        <name>FMN</name>
        <dbReference type="ChEBI" id="CHEBI:58210"/>
    </cofactor>
</comment>
<evidence type="ECO:0000259" key="7">
    <source>
        <dbReference type="Pfam" id="PF01180"/>
    </source>
</evidence>
<dbReference type="Pfam" id="PF01180">
    <property type="entry name" value="DHO_dh"/>
    <property type="match status" value="1"/>
</dbReference>
<keyword evidence="4" id="KW-0288">FMN</keyword>
<evidence type="ECO:0000256" key="3">
    <source>
        <dbReference type="ARBA" id="ARBA00022630"/>
    </source>
</evidence>
<keyword evidence="6" id="KW-0560">Oxidoreductase</keyword>
<evidence type="ECO:0000256" key="2">
    <source>
        <dbReference type="ARBA" id="ARBA00004725"/>
    </source>
</evidence>
<gene>
    <name evidence="8" type="ORF">BGO89_09565</name>
</gene>
<protein>
    <recommendedName>
        <fullName evidence="7">Dihydroorotate dehydrogenase catalytic domain-containing protein</fullName>
    </recommendedName>
</protein>
<comment type="pathway">
    <text evidence="2">Pyrimidine metabolism; UMP biosynthesis via de novo pathway.</text>
</comment>
<evidence type="ECO:0000256" key="4">
    <source>
        <dbReference type="ARBA" id="ARBA00022643"/>
    </source>
</evidence>
<name>A0A1M3KX18_9BACT</name>
<feature type="domain" description="Dihydroorotate dehydrogenase catalytic" evidence="7">
    <location>
        <begin position="64"/>
        <end position="353"/>
    </location>
</feature>
<organism evidence="8 9">
    <name type="scientific">Candidatus Kapaibacterium thiocyanatum</name>
    <dbReference type="NCBI Taxonomy" id="1895771"/>
    <lineage>
        <taxon>Bacteria</taxon>
        <taxon>Pseudomonadati</taxon>
        <taxon>Candidatus Kapaibacteriota</taxon>
        <taxon>Candidatus Kapaibacteriia</taxon>
        <taxon>Candidatus Kapaibacteriales</taxon>
        <taxon>Candidatus Kapaibacteriaceae</taxon>
        <taxon>Candidatus Kapaibacterium</taxon>
    </lineage>
</organism>
<dbReference type="GO" id="GO:0004152">
    <property type="term" value="F:dihydroorotate dehydrogenase activity"/>
    <property type="evidence" value="ECO:0007669"/>
    <property type="project" value="TreeGrafter"/>
</dbReference>
<accession>A0A1M3KX18</accession>
<dbReference type="InterPro" id="IPR050074">
    <property type="entry name" value="DHO_dehydrogenase"/>
</dbReference>
<evidence type="ECO:0000313" key="8">
    <source>
        <dbReference type="EMBL" id="OJX56769.1"/>
    </source>
</evidence>
<dbReference type="GO" id="GO:0006207">
    <property type="term" value="P:'de novo' pyrimidine nucleobase biosynthetic process"/>
    <property type="evidence" value="ECO:0007669"/>
    <property type="project" value="TreeGrafter"/>
</dbReference>
<reference evidence="8 9" key="1">
    <citation type="submission" date="2016-09" db="EMBL/GenBank/DDBJ databases">
        <title>Genome-resolved meta-omics ties microbial dynamics to process performance in biotechnology for thiocyanate degradation.</title>
        <authorList>
            <person name="Kantor R.S."/>
            <person name="Huddy R.J."/>
            <person name="Iyer R."/>
            <person name="Thomas B.C."/>
            <person name="Brown C.T."/>
            <person name="Anantharaman K."/>
            <person name="Tringe S."/>
            <person name="Hettich R.L."/>
            <person name="Harrison S.T."/>
            <person name="Banfield J.F."/>
        </authorList>
    </citation>
    <scope>NUCLEOTIDE SEQUENCE [LARGE SCALE GENOMIC DNA]</scope>
    <source>
        <strain evidence="8">59-99</strain>
    </source>
</reference>
<dbReference type="AlphaFoldDB" id="A0A1M3KX18"/>
<sequence length="388" mass="42498">MSVLETLARLEHSFRPGLVRLPPKVAVKLFSIGRTVFSERFARQHVSRRSADLRGYDGGRGLLSAPLWNAAGMFKSGEGYHVVAAQGAGAYVAGTTTSRPRTGNVRDGVKWPVTAYPRSGSASNWLGLPNPGHAAVAARLSRLERIEGCPVGASVSADPGMAENEALPALAQGMRQYIDAGVDYIELNESCPNVPGHCHQGVALDDGLLRRLDYVTEHVLRHRERPLPVVVKFGTDTNPDQVTDLVRVLLDLGFDGIILGNTSTAYAARRPMIMPEELPVYDYFTSTFGGGLSGRVVKASSLELCIRARQALAEHGPHRPFDIIRCGGVETVDDLHESFDHGIILHQWYTGYYDAFARYGHDLYRRLFTDLDMYRITADAVRGQLIGS</sequence>
<dbReference type="InterPro" id="IPR013785">
    <property type="entry name" value="Aldolase_TIM"/>
</dbReference>
<evidence type="ECO:0000256" key="5">
    <source>
        <dbReference type="ARBA" id="ARBA00022975"/>
    </source>
</evidence>
<dbReference type="EMBL" id="MKVH01000024">
    <property type="protein sequence ID" value="OJX56769.1"/>
    <property type="molecule type" value="Genomic_DNA"/>
</dbReference>
<dbReference type="InterPro" id="IPR005720">
    <property type="entry name" value="Dihydroorotate_DH_cat"/>
</dbReference>
<dbReference type="PANTHER" id="PTHR48109">
    <property type="entry name" value="DIHYDROOROTATE DEHYDROGENASE (QUINONE), MITOCHONDRIAL-RELATED"/>
    <property type="match status" value="1"/>
</dbReference>
<dbReference type="Gene3D" id="3.20.20.70">
    <property type="entry name" value="Aldolase class I"/>
    <property type="match status" value="1"/>
</dbReference>
<evidence type="ECO:0000256" key="1">
    <source>
        <dbReference type="ARBA" id="ARBA00001917"/>
    </source>
</evidence>
<keyword evidence="3" id="KW-0285">Flavoprotein</keyword>
<dbReference type="Proteomes" id="UP000184233">
    <property type="component" value="Unassembled WGS sequence"/>
</dbReference>
<evidence type="ECO:0000256" key="6">
    <source>
        <dbReference type="ARBA" id="ARBA00023002"/>
    </source>
</evidence>
<keyword evidence="5" id="KW-0665">Pyrimidine biosynthesis</keyword>
<dbReference type="GO" id="GO:0009220">
    <property type="term" value="P:pyrimidine ribonucleotide biosynthetic process"/>
    <property type="evidence" value="ECO:0007669"/>
    <property type="project" value="TreeGrafter"/>
</dbReference>
<proteinExistence type="predicted"/>
<dbReference type="STRING" id="1895771.BGO89_09565"/>
<comment type="caution">
    <text evidence="8">The sequence shown here is derived from an EMBL/GenBank/DDBJ whole genome shotgun (WGS) entry which is preliminary data.</text>
</comment>
<evidence type="ECO:0000313" key="9">
    <source>
        <dbReference type="Proteomes" id="UP000184233"/>
    </source>
</evidence>
<dbReference type="PANTHER" id="PTHR48109:SF4">
    <property type="entry name" value="DIHYDROOROTATE DEHYDROGENASE (QUINONE), MITOCHONDRIAL"/>
    <property type="match status" value="1"/>
</dbReference>
<dbReference type="GO" id="GO:0005737">
    <property type="term" value="C:cytoplasm"/>
    <property type="evidence" value="ECO:0007669"/>
    <property type="project" value="InterPro"/>
</dbReference>
<dbReference type="SUPFAM" id="SSF51395">
    <property type="entry name" value="FMN-linked oxidoreductases"/>
    <property type="match status" value="1"/>
</dbReference>